<keyword evidence="1" id="KW-0067">ATP-binding</keyword>
<keyword evidence="4" id="KW-1185">Reference proteome</keyword>
<accession>A0ABQ1ZNZ3</accession>
<dbReference type="PANTHER" id="PTHR23132:SF23">
    <property type="entry name" value="D-ALANINE--D-ALANINE LIGASE B"/>
    <property type="match status" value="1"/>
</dbReference>
<organism evidence="3 4">
    <name type="scientific">Paenibacillus silvae</name>
    <dbReference type="NCBI Taxonomy" id="1325358"/>
    <lineage>
        <taxon>Bacteria</taxon>
        <taxon>Bacillati</taxon>
        <taxon>Bacillota</taxon>
        <taxon>Bacilli</taxon>
        <taxon>Bacillales</taxon>
        <taxon>Paenibacillaceae</taxon>
        <taxon>Paenibacillus</taxon>
    </lineage>
</organism>
<evidence type="ECO:0000256" key="1">
    <source>
        <dbReference type="PROSITE-ProRule" id="PRU00409"/>
    </source>
</evidence>
<dbReference type="PROSITE" id="PS50975">
    <property type="entry name" value="ATP_GRASP"/>
    <property type="match status" value="1"/>
</dbReference>
<evidence type="ECO:0000259" key="2">
    <source>
        <dbReference type="PROSITE" id="PS50975"/>
    </source>
</evidence>
<dbReference type="InterPro" id="IPR013815">
    <property type="entry name" value="ATP_grasp_subdomain_1"/>
</dbReference>
<evidence type="ECO:0000313" key="4">
    <source>
        <dbReference type="Proteomes" id="UP000652153"/>
    </source>
</evidence>
<dbReference type="Gene3D" id="3.30.1490.20">
    <property type="entry name" value="ATP-grasp fold, A domain"/>
    <property type="match status" value="1"/>
</dbReference>
<dbReference type="InterPro" id="IPR011761">
    <property type="entry name" value="ATP-grasp"/>
</dbReference>
<dbReference type="Gene3D" id="3.30.470.20">
    <property type="entry name" value="ATP-grasp fold, B domain"/>
    <property type="match status" value="2"/>
</dbReference>
<comment type="caution">
    <text evidence="3">The sequence shown here is derived from an EMBL/GenBank/DDBJ whole genome shotgun (WGS) entry which is preliminary data.</text>
</comment>
<proteinExistence type="predicted"/>
<keyword evidence="1" id="KW-0547">Nucleotide-binding</keyword>
<dbReference type="SUPFAM" id="SSF56059">
    <property type="entry name" value="Glutathione synthetase ATP-binding domain-like"/>
    <property type="match status" value="1"/>
</dbReference>
<dbReference type="PANTHER" id="PTHR23132">
    <property type="entry name" value="D-ALANINE--D-ALANINE LIGASE"/>
    <property type="match status" value="1"/>
</dbReference>
<dbReference type="Pfam" id="PF02955">
    <property type="entry name" value="GSH-S_ATP"/>
    <property type="match status" value="1"/>
</dbReference>
<sequence>MNFMSTSDSVFPKGMENLQNRLILHKAREMGIRCEPLVDGCEDFLKLSLEHKQVIINKTRTHRLPLIAGLLAKNKQACNLLLQEQGMPVPPHIVVTAMGQEAEAFLGQHGSIVVKPLDASSSQGVTLDVRTDAELNQAIQLAAGFGSGILLQQYVIGTDYRVLIINEQVAAVNQYRPVYVVGNGRSSVRELIETLNNSRIMETEIGRVEAFPEIELHHELAVVRLLNVLRKQGVSLDDVPLGGKEIELYDLRNSAAGKISEYYCDCMEHIHPDNARMMVQAARALRIDVAGIDVRCKDIRVPVTSAQGGILEVNALPDLTHHVYPHGGTTRDVVRQYLEYVCHS</sequence>
<feature type="domain" description="ATP-grasp" evidence="2">
    <location>
        <begin position="79"/>
        <end position="283"/>
    </location>
</feature>
<gene>
    <name evidence="3" type="ORF">GCM10008014_53470</name>
</gene>
<dbReference type="InterPro" id="IPR004218">
    <property type="entry name" value="GSHS_ATP-bd"/>
</dbReference>
<dbReference type="Proteomes" id="UP000652153">
    <property type="component" value="Unassembled WGS sequence"/>
</dbReference>
<evidence type="ECO:0000313" key="3">
    <source>
        <dbReference type="EMBL" id="GGH69737.1"/>
    </source>
</evidence>
<protein>
    <recommendedName>
        <fullName evidence="2">ATP-grasp domain-containing protein</fullName>
    </recommendedName>
</protein>
<dbReference type="EMBL" id="BMFU01000014">
    <property type="protein sequence ID" value="GGH69737.1"/>
    <property type="molecule type" value="Genomic_DNA"/>
</dbReference>
<name>A0ABQ1ZNZ3_9BACL</name>
<reference evidence="4" key="1">
    <citation type="journal article" date="2019" name="Int. J. Syst. Evol. Microbiol.">
        <title>The Global Catalogue of Microorganisms (GCM) 10K type strain sequencing project: providing services to taxonomists for standard genome sequencing and annotation.</title>
        <authorList>
            <consortium name="The Broad Institute Genomics Platform"/>
            <consortium name="The Broad Institute Genome Sequencing Center for Infectious Disease"/>
            <person name="Wu L."/>
            <person name="Ma J."/>
        </authorList>
    </citation>
    <scope>NUCLEOTIDE SEQUENCE [LARGE SCALE GENOMIC DNA]</scope>
    <source>
        <strain evidence="4">CGMCC 1.12770</strain>
    </source>
</reference>